<name>L0DNI5_SINAD</name>
<dbReference type="Proteomes" id="UP000010798">
    <property type="component" value="Chromosome"/>
</dbReference>
<protein>
    <submittedName>
        <fullName evidence="1">Uncharacterized protein</fullName>
    </submittedName>
</protein>
<evidence type="ECO:0000313" key="1">
    <source>
        <dbReference type="EMBL" id="AGA30924.1"/>
    </source>
</evidence>
<gene>
    <name evidence="1" type="ordered locus">Sinac_6864</name>
</gene>
<organism evidence="1 2">
    <name type="scientific">Singulisphaera acidiphila (strain ATCC BAA-1392 / DSM 18658 / VKM B-2454 / MOB10)</name>
    <dbReference type="NCBI Taxonomy" id="886293"/>
    <lineage>
        <taxon>Bacteria</taxon>
        <taxon>Pseudomonadati</taxon>
        <taxon>Planctomycetota</taxon>
        <taxon>Planctomycetia</taxon>
        <taxon>Isosphaerales</taxon>
        <taxon>Isosphaeraceae</taxon>
        <taxon>Singulisphaera</taxon>
    </lineage>
</organism>
<reference evidence="1 2" key="1">
    <citation type="submission" date="2012-02" db="EMBL/GenBank/DDBJ databases">
        <title>Complete sequence of chromosome of Singulisphaera acidiphila DSM 18658.</title>
        <authorList>
            <consortium name="US DOE Joint Genome Institute (JGI-PGF)"/>
            <person name="Lucas S."/>
            <person name="Copeland A."/>
            <person name="Lapidus A."/>
            <person name="Glavina del Rio T."/>
            <person name="Dalin E."/>
            <person name="Tice H."/>
            <person name="Bruce D."/>
            <person name="Goodwin L."/>
            <person name="Pitluck S."/>
            <person name="Peters L."/>
            <person name="Ovchinnikova G."/>
            <person name="Chertkov O."/>
            <person name="Kyrpides N."/>
            <person name="Mavromatis K."/>
            <person name="Ivanova N."/>
            <person name="Brettin T."/>
            <person name="Detter J.C."/>
            <person name="Han C."/>
            <person name="Larimer F."/>
            <person name="Land M."/>
            <person name="Hauser L."/>
            <person name="Markowitz V."/>
            <person name="Cheng J.-F."/>
            <person name="Hugenholtz P."/>
            <person name="Woyke T."/>
            <person name="Wu D."/>
            <person name="Tindall B."/>
            <person name="Pomrenke H."/>
            <person name="Brambilla E."/>
            <person name="Klenk H.-P."/>
            <person name="Eisen J.A."/>
        </authorList>
    </citation>
    <scope>NUCLEOTIDE SEQUENCE [LARGE SCALE GENOMIC DNA]</scope>
    <source>
        <strain evidence="2">ATCC BAA-1392 / DSM 18658 / VKM B-2454 / MOB10</strain>
    </source>
</reference>
<proteinExistence type="predicted"/>
<dbReference type="EMBL" id="CP003364">
    <property type="protein sequence ID" value="AGA30924.1"/>
    <property type="molecule type" value="Genomic_DNA"/>
</dbReference>
<evidence type="ECO:0000313" key="2">
    <source>
        <dbReference type="Proteomes" id="UP000010798"/>
    </source>
</evidence>
<keyword evidence="2" id="KW-1185">Reference proteome</keyword>
<dbReference type="KEGG" id="saci:Sinac_6864"/>
<dbReference type="HOGENOM" id="CLU_2481612_0_0_0"/>
<accession>L0DNI5</accession>
<dbReference type="AlphaFoldDB" id="L0DNI5"/>
<sequence length="87" mass="10483">MNQTVTKRMRRNDRVRKILFWKSKNCRQLNESMNRKTDGFDACHHCKTVYERFFVLLLPIDPAMESRRKEHSYPLLFLLSVDQIAPL</sequence>